<evidence type="ECO:0000313" key="2">
    <source>
        <dbReference type="EMBL" id="KLD99519.1"/>
    </source>
</evidence>
<feature type="domain" description="TniQ" evidence="1">
    <location>
        <begin position="17"/>
        <end position="148"/>
    </location>
</feature>
<reference evidence="2 3" key="1">
    <citation type="submission" date="2014-01" db="EMBL/GenBank/DDBJ databases">
        <title>Development of a Comparative Genomic Fingerprinting Assay for High Resolution Genotyping of Arcobacter butzleri.</title>
        <authorList>
            <person name="Webb A.L."/>
            <person name="Inglis G.D."/>
            <person name="Kruczkiewicz P."/>
            <person name="Selinger L.B."/>
            <person name="Taboada E.N."/>
        </authorList>
    </citation>
    <scope>NUCLEOTIDE SEQUENCE [LARGE SCALE GENOMIC DNA]</scope>
    <source>
        <strain evidence="2 3">L351</strain>
    </source>
</reference>
<evidence type="ECO:0000313" key="3">
    <source>
        <dbReference type="Proteomes" id="UP000035526"/>
    </source>
</evidence>
<dbReference type="EMBL" id="JAIS01000095">
    <property type="protein sequence ID" value="KLD99519.1"/>
    <property type="molecule type" value="Genomic_DNA"/>
</dbReference>
<gene>
    <name evidence="2" type="ORF">AF76_10645</name>
</gene>
<dbReference type="AlphaFoldDB" id="A0A837J2K1"/>
<dbReference type="Pfam" id="PF06527">
    <property type="entry name" value="TniQ"/>
    <property type="match status" value="1"/>
</dbReference>
<accession>A0A837J2K1</accession>
<protein>
    <recommendedName>
        <fullName evidence="1">TniQ domain-containing protein</fullName>
    </recommendedName>
</protein>
<organism evidence="2 3">
    <name type="scientific">Aliarcobacter butzleri L351</name>
    <dbReference type="NCBI Taxonomy" id="1447259"/>
    <lineage>
        <taxon>Bacteria</taxon>
        <taxon>Pseudomonadati</taxon>
        <taxon>Campylobacterota</taxon>
        <taxon>Epsilonproteobacteria</taxon>
        <taxon>Campylobacterales</taxon>
        <taxon>Arcobacteraceae</taxon>
        <taxon>Aliarcobacter</taxon>
    </lineage>
</organism>
<proteinExistence type="predicted"/>
<dbReference type="InterPro" id="IPR009492">
    <property type="entry name" value="TniQ"/>
</dbReference>
<sequence length="382" mass="45361">MIKKIKNPLIEKSRFLIIPEPFEGEIFSSWFARCAYAHKTHPRTFWYLHFPKDKYIYTITPNIDATVSEEILQILSIKTSFSFSKLKDMTMKSYDGFLQEEIIRDGNNKFLTNYRFCPKCLQEDKIPYIKKEHRIVFSTFCEKHKCYLLDKCPKCKASISILKMFNNELTYEFCCNCGFMLAKSDVKYIKNESRYKLNFSLINIMEKGYIQLGDYYIYSFLFFEVISHISKLILSSKKIRINGIENRILKQISKKSFLSSKSSFSQISIKEQYLLFSIILSIFEKFPKNFELFITQNKLSNFDMVKDMKNIPYWYEKTVNEISPKIVYLARMVSEEEILNGIKYLKKSDILVNQANLTKLLGYNFFSSYNQLRNLLKQFTIE</sequence>
<name>A0A837J2K1_9BACT</name>
<dbReference type="RefSeq" id="WP_046992293.1">
    <property type="nucleotide sequence ID" value="NZ_JAIS01000095.1"/>
</dbReference>
<dbReference type="Proteomes" id="UP000035526">
    <property type="component" value="Unassembled WGS sequence"/>
</dbReference>
<comment type="caution">
    <text evidence="2">The sequence shown here is derived from an EMBL/GenBank/DDBJ whole genome shotgun (WGS) entry which is preliminary data.</text>
</comment>
<evidence type="ECO:0000259" key="1">
    <source>
        <dbReference type="Pfam" id="PF06527"/>
    </source>
</evidence>